<name>A0A9D4MVG7_DREPO</name>
<evidence type="ECO:0000313" key="1">
    <source>
        <dbReference type="EMBL" id="KAH3884553.1"/>
    </source>
</evidence>
<reference evidence="1" key="1">
    <citation type="journal article" date="2019" name="bioRxiv">
        <title>The Genome of the Zebra Mussel, Dreissena polymorpha: A Resource for Invasive Species Research.</title>
        <authorList>
            <person name="McCartney M.A."/>
            <person name="Auch B."/>
            <person name="Kono T."/>
            <person name="Mallez S."/>
            <person name="Zhang Y."/>
            <person name="Obille A."/>
            <person name="Becker A."/>
            <person name="Abrahante J.E."/>
            <person name="Garbe J."/>
            <person name="Badalamenti J.P."/>
            <person name="Herman A."/>
            <person name="Mangelson H."/>
            <person name="Liachko I."/>
            <person name="Sullivan S."/>
            <person name="Sone E.D."/>
            <person name="Koren S."/>
            <person name="Silverstein K.A.T."/>
            <person name="Beckman K.B."/>
            <person name="Gohl D.M."/>
        </authorList>
    </citation>
    <scope>NUCLEOTIDE SEQUENCE</scope>
    <source>
        <strain evidence="1">Duluth1</strain>
        <tissue evidence="1">Whole animal</tissue>
    </source>
</reference>
<gene>
    <name evidence="1" type="ORF">DPMN_008536</name>
</gene>
<dbReference type="Proteomes" id="UP000828390">
    <property type="component" value="Unassembled WGS sequence"/>
</dbReference>
<accession>A0A9D4MVG7</accession>
<dbReference type="EMBL" id="JAIWYP010000001">
    <property type="protein sequence ID" value="KAH3884553.1"/>
    <property type="molecule type" value="Genomic_DNA"/>
</dbReference>
<organism evidence="1 2">
    <name type="scientific">Dreissena polymorpha</name>
    <name type="common">Zebra mussel</name>
    <name type="synonym">Mytilus polymorpha</name>
    <dbReference type="NCBI Taxonomy" id="45954"/>
    <lineage>
        <taxon>Eukaryota</taxon>
        <taxon>Metazoa</taxon>
        <taxon>Spiralia</taxon>
        <taxon>Lophotrochozoa</taxon>
        <taxon>Mollusca</taxon>
        <taxon>Bivalvia</taxon>
        <taxon>Autobranchia</taxon>
        <taxon>Heteroconchia</taxon>
        <taxon>Euheterodonta</taxon>
        <taxon>Imparidentia</taxon>
        <taxon>Neoheterodontei</taxon>
        <taxon>Myida</taxon>
        <taxon>Dreissenoidea</taxon>
        <taxon>Dreissenidae</taxon>
        <taxon>Dreissena</taxon>
    </lineage>
</organism>
<comment type="caution">
    <text evidence="1">The sequence shown here is derived from an EMBL/GenBank/DDBJ whole genome shotgun (WGS) entry which is preliminary data.</text>
</comment>
<dbReference type="AlphaFoldDB" id="A0A9D4MVG7"/>
<protein>
    <submittedName>
        <fullName evidence="1">Uncharacterized protein</fullName>
    </submittedName>
</protein>
<sequence>MQHAKSGSPSTVGESRATRMTQCNSPHAIGVTDNSQCSKVETQHVSCINTDSYAI</sequence>
<reference evidence="1" key="2">
    <citation type="submission" date="2020-11" db="EMBL/GenBank/DDBJ databases">
        <authorList>
            <person name="McCartney M.A."/>
            <person name="Auch B."/>
            <person name="Kono T."/>
            <person name="Mallez S."/>
            <person name="Becker A."/>
            <person name="Gohl D.M."/>
            <person name="Silverstein K.A.T."/>
            <person name="Koren S."/>
            <person name="Bechman K.B."/>
            <person name="Herman A."/>
            <person name="Abrahante J.E."/>
            <person name="Garbe J."/>
        </authorList>
    </citation>
    <scope>NUCLEOTIDE SEQUENCE</scope>
    <source>
        <strain evidence="1">Duluth1</strain>
        <tissue evidence="1">Whole animal</tissue>
    </source>
</reference>
<evidence type="ECO:0000313" key="2">
    <source>
        <dbReference type="Proteomes" id="UP000828390"/>
    </source>
</evidence>
<keyword evidence="2" id="KW-1185">Reference proteome</keyword>
<proteinExistence type="predicted"/>